<dbReference type="SUPFAM" id="SSF55729">
    <property type="entry name" value="Acyl-CoA N-acyltransferases (Nat)"/>
    <property type="match status" value="1"/>
</dbReference>
<reference evidence="3" key="1">
    <citation type="submission" date="2023-07" db="EMBL/GenBank/DDBJ databases">
        <title>Verminephrobacter genomes.</title>
        <authorList>
            <person name="Lund M.B."/>
        </authorList>
    </citation>
    <scope>NUCLEOTIDE SEQUENCE [LARGE SCALE GENOMIC DNA]</scope>
    <source>
        <strain evidence="3">AtM5-05</strain>
    </source>
</reference>
<organism evidence="2 3">
    <name type="scientific">Verminephrobacter aporrectodeae subsp. tuberculatae</name>
    <dbReference type="NCBI Taxonomy" id="1110392"/>
    <lineage>
        <taxon>Bacteria</taxon>
        <taxon>Pseudomonadati</taxon>
        <taxon>Pseudomonadota</taxon>
        <taxon>Betaproteobacteria</taxon>
        <taxon>Burkholderiales</taxon>
        <taxon>Comamonadaceae</taxon>
        <taxon>Verminephrobacter</taxon>
    </lineage>
</organism>
<dbReference type="InterPro" id="IPR000182">
    <property type="entry name" value="GNAT_dom"/>
</dbReference>
<evidence type="ECO:0000313" key="3">
    <source>
        <dbReference type="Proteomes" id="UP001208935"/>
    </source>
</evidence>
<protein>
    <recommendedName>
        <fullName evidence="1">N-acetyltransferase domain-containing protein</fullName>
    </recommendedName>
</protein>
<proteinExistence type="predicted"/>
<accession>A0ABT3KX05</accession>
<dbReference type="InterPro" id="IPR016181">
    <property type="entry name" value="Acyl_CoA_acyltransferase"/>
</dbReference>
<dbReference type="RefSeq" id="WP_265282954.1">
    <property type="nucleotide sequence ID" value="NZ_QZCW01000003.1"/>
</dbReference>
<name>A0ABT3KX05_9BURK</name>
<comment type="caution">
    <text evidence="2">The sequence shown here is derived from an EMBL/GenBank/DDBJ whole genome shotgun (WGS) entry which is preliminary data.</text>
</comment>
<evidence type="ECO:0000313" key="2">
    <source>
        <dbReference type="EMBL" id="MCW5322854.1"/>
    </source>
</evidence>
<dbReference type="Pfam" id="PF00583">
    <property type="entry name" value="Acetyltransf_1"/>
    <property type="match status" value="1"/>
</dbReference>
<dbReference type="Gene3D" id="3.40.630.30">
    <property type="match status" value="1"/>
</dbReference>
<dbReference type="EMBL" id="QZCW01000003">
    <property type="protein sequence ID" value="MCW5322854.1"/>
    <property type="molecule type" value="Genomic_DNA"/>
</dbReference>
<feature type="domain" description="N-acetyltransferase" evidence="1">
    <location>
        <begin position="72"/>
        <end position="149"/>
    </location>
</feature>
<keyword evidence="3" id="KW-1185">Reference proteome</keyword>
<dbReference type="Proteomes" id="UP001208935">
    <property type="component" value="Unassembled WGS sequence"/>
</dbReference>
<gene>
    <name evidence="2" type="ORF">D5039_17380</name>
</gene>
<evidence type="ECO:0000259" key="1">
    <source>
        <dbReference type="Pfam" id="PF00583"/>
    </source>
</evidence>
<sequence length="258" mass="29071">MHTIHYPTRSQVLGSSASATRVQSLESNGLQAHTYLRPGCTFDISLQDRLFTMLVEVTSSAFGADMTSYWKLRREQDYFHKLESFTLFVEGDDQIVGWTGYCIIEPDASSQILYIDSTGVVPRHQSGGVMKRIAADQWLPRAEEACERFSEVYLTARTESPVFYRLLRRLVGPEKIYPAAHDRLPANVLRCAEQLATWLGQRHLLQKDSLLLRNAYAVVDALYGELPSTGEVQLDRLFREVLGPLDAYLLIAQVGSAP</sequence>